<dbReference type="Gene3D" id="1.25.40.20">
    <property type="entry name" value="Ankyrin repeat-containing domain"/>
    <property type="match status" value="3"/>
</dbReference>
<name>A0A7R8WU49_9CRUS</name>
<accession>A0A7R8WU49</accession>
<keyword evidence="1" id="KW-0677">Repeat</keyword>
<dbReference type="EMBL" id="OB671060">
    <property type="protein sequence ID" value="CAD7235077.1"/>
    <property type="molecule type" value="Genomic_DNA"/>
</dbReference>
<evidence type="ECO:0000313" key="3">
    <source>
        <dbReference type="EMBL" id="CAD7235077.1"/>
    </source>
</evidence>
<dbReference type="PANTHER" id="PTHR24161:SF85">
    <property type="entry name" value="PALMITOYLTRANSFERASE HIP14"/>
    <property type="match status" value="1"/>
</dbReference>
<reference evidence="3" key="1">
    <citation type="submission" date="2020-11" db="EMBL/GenBank/DDBJ databases">
        <authorList>
            <person name="Tran Van P."/>
        </authorList>
    </citation>
    <scope>NUCLEOTIDE SEQUENCE</scope>
</reference>
<protein>
    <submittedName>
        <fullName evidence="3">Uncharacterized protein</fullName>
    </submittedName>
</protein>
<dbReference type="OrthoDB" id="6339708at2759"/>
<organism evidence="3">
    <name type="scientific">Cyprideis torosa</name>
    <dbReference type="NCBI Taxonomy" id="163714"/>
    <lineage>
        <taxon>Eukaryota</taxon>
        <taxon>Metazoa</taxon>
        <taxon>Ecdysozoa</taxon>
        <taxon>Arthropoda</taxon>
        <taxon>Crustacea</taxon>
        <taxon>Oligostraca</taxon>
        <taxon>Ostracoda</taxon>
        <taxon>Podocopa</taxon>
        <taxon>Podocopida</taxon>
        <taxon>Cytherocopina</taxon>
        <taxon>Cytheroidea</taxon>
        <taxon>Cytherideidae</taxon>
        <taxon>Cyprideis</taxon>
    </lineage>
</organism>
<evidence type="ECO:0000256" key="2">
    <source>
        <dbReference type="ARBA" id="ARBA00023043"/>
    </source>
</evidence>
<keyword evidence="2" id="KW-0040">ANK repeat</keyword>
<gene>
    <name evidence="3" type="ORF">CTOB1V02_LOCUS12893</name>
</gene>
<dbReference type="InterPro" id="IPR002110">
    <property type="entry name" value="Ankyrin_rpt"/>
</dbReference>
<dbReference type="SUPFAM" id="SSF48403">
    <property type="entry name" value="Ankyrin repeat"/>
    <property type="match status" value="1"/>
</dbReference>
<dbReference type="PANTHER" id="PTHR24161">
    <property type="entry name" value="ANK_REP_REGION DOMAIN-CONTAINING PROTEIN-RELATED"/>
    <property type="match status" value="1"/>
</dbReference>
<evidence type="ECO:0000256" key="1">
    <source>
        <dbReference type="ARBA" id="ARBA00022737"/>
    </source>
</evidence>
<dbReference type="Pfam" id="PF12796">
    <property type="entry name" value="Ank_2"/>
    <property type="match status" value="2"/>
</dbReference>
<dbReference type="PROSITE" id="PS50088">
    <property type="entry name" value="ANK_REPEAT"/>
    <property type="match status" value="5"/>
</dbReference>
<dbReference type="PRINTS" id="PR01415">
    <property type="entry name" value="ANKYRIN"/>
</dbReference>
<proteinExistence type="predicted"/>
<sequence length="209" mass="22184">MSSRDFLSTADNFTALHFATYLGHTSSVAFLLEMGAPVEAAVREWNATPLHLACGKGHFHCAQLLLNAEANVNSQDRDGRTPFLMAAAGNHVDILKLLVRSGADISLPDDDNRTALHYASGRGHTSSVACLLELGAPVEAEDKDKWRPLHLACGKIPHFGCIQLLVKAGAEVNAQTAQGITPFLMAAAGNQVEILKLLAHSGADIALPS</sequence>
<dbReference type="SMART" id="SM00248">
    <property type="entry name" value="ANK"/>
    <property type="match status" value="6"/>
</dbReference>
<dbReference type="InterPro" id="IPR036770">
    <property type="entry name" value="Ankyrin_rpt-contain_sf"/>
</dbReference>
<dbReference type="AlphaFoldDB" id="A0A7R8WU49"/>
<dbReference type="PROSITE" id="PS50297">
    <property type="entry name" value="ANK_REP_REGION"/>
    <property type="match status" value="5"/>
</dbReference>
<dbReference type="Pfam" id="PF00023">
    <property type="entry name" value="Ank"/>
    <property type="match status" value="1"/>
</dbReference>
<feature type="non-terminal residue" evidence="3">
    <location>
        <position position="1"/>
    </location>
</feature>